<sequence>MDWKAEIAAAAERSTAYVQRTPVMRSAVLWEHPVDLKLEHLQHTGSFKARGAFNTLLSLPVPGAGVVAASGGNHGAAVAYAATRLGYRAQIFVPEIAGTAKIALIERTGAALTVVPGEYANALEQARAYEAETGAMQVHAYDAVPTLAGQGTLMREWEQQGLAADTVLIAVGGGGLIGGALGWLQGARRVVAVEPQQARTLDAALQAGAPVDVEVSGVAANALGARRIGSLCFGLAQRHLARRVTVTDAAIVEAQRALWQAHRLLVEPAGATALAALRSGY</sequence>
<dbReference type="Gene3D" id="3.40.50.1100">
    <property type="match status" value="2"/>
</dbReference>
<dbReference type="EMBL" id="NTHN01000128">
    <property type="protein sequence ID" value="PBD19494.1"/>
    <property type="molecule type" value="Genomic_DNA"/>
</dbReference>
<dbReference type="InterPro" id="IPR000634">
    <property type="entry name" value="Ser/Thr_deHydtase_PyrdxlP-BS"/>
</dbReference>
<evidence type="ECO:0000256" key="2">
    <source>
        <dbReference type="ARBA" id="ARBA00022898"/>
    </source>
</evidence>
<dbReference type="GO" id="GO:0003941">
    <property type="term" value="F:L-serine ammonia-lyase activity"/>
    <property type="evidence" value="ECO:0007669"/>
    <property type="project" value="TreeGrafter"/>
</dbReference>
<accession>A0A2A3JYD1</accession>
<dbReference type="GO" id="GO:0009097">
    <property type="term" value="P:isoleucine biosynthetic process"/>
    <property type="evidence" value="ECO:0007669"/>
    <property type="project" value="TreeGrafter"/>
</dbReference>
<dbReference type="GO" id="GO:0006565">
    <property type="term" value="P:L-serine catabolic process"/>
    <property type="evidence" value="ECO:0007669"/>
    <property type="project" value="TreeGrafter"/>
</dbReference>
<name>A0A2A3JYD1_9RHOB</name>
<dbReference type="EC" id="4.3.1.19" evidence="5"/>
<dbReference type="SUPFAM" id="SSF53686">
    <property type="entry name" value="Tryptophan synthase beta subunit-like PLP-dependent enzymes"/>
    <property type="match status" value="1"/>
</dbReference>
<organism evidence="5">
    <name type="scientific">Alloyangia mangrovi</name>
    <dbReference type="NCBI Taxonomy" id="1779329"/>
    <lineage>
        <taxon>Bacteria</taxon>
        <taxon>Pseudomonadati</taxon>
        <taxon>Pseudomonadota</taxon>
        <taxon>Alphaproteobacteria</taxon>
        <taxon>Rhodobacterales</taxon>
        <taxon>Roseobacteraceae</taxon>
        <taxon>Alloyangia</taxon>
    </lineage>
</organism>
<dbReference type="PANTHER" id="PTHR48078">
    <property type="entry name" value="THREONINE DEHYDRATASE, MITOCHONDRIAL-RELATED"/>
    <property type="match status" value="1"/>
</dbReference>
<protein>
    <submittedName>
        <fullName evidence="5">Threonine dehydratase</fullName>
        <ecNumber evidence="5">4.3.1.19</ecNumber>
    </submittedName>
</protein>
<evidence type="ECO:0000259" key="4">
    <source>
        <dbReference type="Pfam" id="PF00291"/>
    </source>
</evidence>
<dbReference type="GO" id="GO:0006567">
    <property type="term" value="P:L-threonine catabolic process"/>
    <property type="evidence" value="ECO:0007669"/>
    <property type="project" value="TreeGrafter"/>
</dbReference>
<feature type="domain" description="Tryptophan synthase beta chain-like PALP" evidence="4">
    <location>
        <begin position="18"/>
        <end position="277"/>
    </location>
</feature>
<evidence type="ECO:0000256" key="3">
    <source>
        <dbReference type="ARBA" id="ARBA00023239"/>
    </source>
</evidence>
<dbReference type="NCBIfam" id="NF006094">
    <property type="entry name" value="PRK08246.1"/>
    <property type="match status" value="1"/>
</dbReference>
<dbReference type="PROSITE" id="PS00165">
    <property type="entry name" value="DEHYDRATASE_SER_THR"/>
    <property type="match status" value="1"/>
</dbReference>
<dbReference type="GO" id="GO:0004794">
    <property type="term" value="F:threonine deaminase activity"/>
    <property type="evidence" value="ECO:0007669"/>
    <property type="project" value="UniProtKB-EC"/>
</dbReference>
<evidence type="ECO:0000313" key="5">
    <source>
        <dbReference type="EMBL" id="PBD19494.1"/>
    </source>
</evidence>
<dbReference type="InterPro" id="IPR036052">
    <property type="entry name" value="TrpB-like_PALP_sf"/>
</dbReference>
<keyword evidence="2" id="KW-0663">Pyridoxal phosphate</keyword>
<dbReference type="GO" id="GO:0030170">
    <property type="term" value="F:pyridoxal phosphate binding"/>
    <property type="evidence" value="ECO:0007669"/>
    <property type="project" value="InterPro"/>
</dbReference>
<dbReference type="AlphaFoldDB" id="A0A2A3JYD1"/>
<dbReference type="PANTHER" id="PTHR48078:SF6">
    <property type="entry name" value="L-THREONINE DEHYDRATASE CATABOLIC TDCB"/>
    <property type="match status" value="1"/>
</dbReference>
<dbReference type="InterPro" id="IPR050147">
    <property type="entry name" value="Ser/Thr_Dehydratase"/>
</dbReference>
<reference evidence="5" key="1">
    <citation type="submission" date="2017-09" db="EMBL/GenBank/DDBJ databases">
        <title>Yangia sp. SAOS 153D whole genome sequencing.</title>
        <authorList>
            <person name="Verma A."/>
            <person name="Krishnamurthi S."/>
        </authorList>
    </citation>
    <scope>NUCLEOTIDE SEQUENCE [LARGE SCALE GENOMIC DNA]</scope>
    <source>
        <strain evidence="5">SAOS 153D</strain>
    </source>
</reference>
<comment type="cofactor">
    <cofactor evidence="1">
        <name>pyridoxal 5'-phosphate</name>
        <dbReference type="ChEBI" id="CHEBI:597326"/>
    </cofactor>
</comment>
<comment type="caution">
    <text evidence="5">The sequence shown here is derived from an EMBL/GenBank/DDBJ whole genome shotgun (WGS) entry which is preliminary data.</text>
</comment>
<dbReference type="Pfam" id="PF00291">
    <property type="entry name" value="PALP"/>
    <property type="match status" value="1"/>
</dbReference>
<evidence type="ECO:0000256" key="1">
    <source>
        <dbReference type="ARBA" id="ARBA00001933"/>
    </source>
</evidence>
<proteinExistence type="predicted"/>
<gene>
    <name evidence="5" type="ORF">CLG85_09025</name>
</gene>
<dbReference type="OrthoDB" id="9811476at2"/>
<dbReference type="InterPro" id="IPR001926">
    <property type="entry name" value="TrpB-like_PALP"/>
</dbReference>
<keyword evidence="3 5" id="KW-0456">Lyase</keyword>